<sequence>MILLTLVSVHRWIGASVRLLNRVCRHCREASSVVAENDAAICKVGRESERFNATVEALRREEQSIAARYSQRGCSADDVIRAKAIRVQAEIALLLTCAE</sequence>
<protein>
    <submittedName>
        <fullName evidence="1">Uncharacterized protein</fullName>
    </submittedName>
</protein>
<dbReference type="OrthoDB" id="9874057at2"/>
<dbReference type="EMBL" id="CP036525">
    <property type="protein sequence ID" value="QDT03319.1"/>
    <property type="molecule type" value="Genomic_DNA"/>
</dbReference>
<dbReference type="KEGG" id="rlc:K227x_17010"/>
<dbReference type="Proteomes" id="UP000318538">
    <property type="component" value="Chromosome"/>
</dbReference>
<evidence type="ECO:0000313" key="2">
    <source>
        <dbReference type="Proteomes" id="UP000318538"/>
    </source>
</evidence>
<name>A0A517N858_9BACT</name>
<accession>A0A517N858</accession>
<proteinExistence type="predicted"/>
<keyword evidence="2" id="KW-1185">Reference proteome</keyword>
<evidence type="ECO:0000313" key="1">
    <source>
        <dbReference type="EMBL" id="QDT03319.1"/>
    </source>
</evidence>
<organism evidence="1 2">
    <name type="scientific">Rubripirellula lacrimiformis</name>
    <dbReference type="NCBI Taxonomy" id="1930273"/>
    <lineage>
        <taxon>Bacteria</taxon>
        <taxon>Pseudomonadati</taxon>
        <taxon>Planctomycetota</taxon>
        <taxon>Planctomycetia</taxon>
        <taxon>Pirellulales</taxon>
        <taxon>Pirellulaceae</taxon>
        <taxon>Rubripirellula</taxon>
    </lineage>
</organism>
<dbReference type="RefSeq" id="WP_145169029.1">
    <property type="nucleotide sequence ID" value="NZ_CP036525.1"/>
</dbReference>
<dbReference type="AlphaFoldDB" id="A0A517N858"/>
<gene>
    <name evidence="1" type="ORF">K227x_17010</name>
</gene>
<reference evidence="1 2" key="1">
    <citation type="submission" date="2019-02" db="EMBL/GenBank/DDBJ databases">
        <title>Deep-cultivation of Planctomycetes and their phenomic and genomic characterization uncovers novel biology.</title>
        <authorList>
            <person name="Wiegand S."/>
            <person name="Jogler M."/>
            <person name="Boedeker C."/>
            <person name="Pinto D."/>
            <person name="Vollmers J."/>
            <person name="Rivas-Marin E."/>
            <person name="Kohn T."/>
            <person name="Peeters S.H."/>
            <person name="Heuer A."/>
            <person name="Rast P."/>
            <person name="Oberbeckmann S."/>
            <person name="Bunk B."/>
            <person name="Jeske O."/>
            <person name="Meyerdierks A."/>
            <person name="Storesund J.E."/>
            <person name="Kallscheuer N."/>
            <person name="Luecker S."/>
            <person name="Lage O.M."/>
            <person name="Pohl T."/>
            <person name="Merkel B.J."/>
            <person name="Hornburger P."/>
            <person name="Mueller R.-W."/>
            <person name="Bruemmer F."/>
            <person name="Labrenz M."/>
            <person name="Spormann A.M."/>
            <person name="Op den Camp H."/>
            <person name="Overmann J."/>
            <person name="Amann R."/>
            <person name="Jetten M.S.M."/>
            <person name="Mascher T."/>
            <person name="Medema M.H."/>
            <person name="Devos D.P."/>
            <person name="Kaster A.-K."/>
            <person name="Ovreas L."/>
            <person name="Rohde M."/>
            <person name="Galperin M.Y."/>
            <person name="Jogler C."/>
        </authorList>
    </citation>
    <scope>NUCLEOTIDE SEQUENCE [LARGE SCALE GENOMIC DNA]</scope>
    <source>
        <strain evidence="1 2">K22_7</strain>
    </source>
</reference>